<dbReference type="EMBL" id="PCWW01000050">
    <property type="protein sequence ID" value="PIR13230.1"/>
    <property type="molecule type" value="Genomic_DNA"/>
</dbReference>
<proteinExistence type="predicted"/>
<dbReference type="Gene3D" id="3.30.70.1290">
    <property type="entry name" value="Transposase IS200-like"/>
    <property type="match status" value="1"/>
</dbReference>
<dbReference type="GO" id="GO:0006313">
    <property type="term" value="P:DNA transposition"/>
    <property type="evidence" value="ECO:0007669"/>
    <property type="project" value="InterPro"/>
</dbReference>
<dbReference type="InterPro" id="IPR002686">
    <property type="entry name" value="Transposase_17"/>
</dbReference>
<gene>
    <name evidence="2" type="ORF">COV49_02955</name>
</gene>
<dbReference type="Pfam" id="PF01797">
    <property type="entry name" value="Y1_Tnp"/>
    <property type="match status" value="1"/>
</dbReference>
<dbReference type="PANTHER" id="PTHR36966">
    <property type="entry name" value="REP-ASSOCIATED TYROSINE TRANSPOSASE"/>
    <property type="match status" value="1"/>
</dbReference>
<comment type="caution">
    <text evidence="2">The sequence shown here is derived from an EMBL/GenBank/DDBJ whole genome shotgun (WGS) entry which is preliminary data.</text>
</comment>
<dbReference type="InterPro" id="IPR052715">
    <property type="entry name" value="RAYT_transposase"/>
</dbReference>
<evidence type="ECO:0000313" key="2">
    <source>
        <dbReference type="EMBL" id="PIR13230.1"/>
    </source>
</evidence>
<name>A0A2M6K8T7_9BACT</name>
<accession>A0A2M6K8T7</accession>
<protein>
    <recommendedName>
        <fullName evidence="1">Transposase IS200-like domain-containing protein</fullName>
    </recommendedName>
</protein>
<evidence type="ECO:0000313" key="3">
    <source>
        <dbReference type="Proteomes" id="UP000230869"/>
    </source>
</evidence>
<feature type="domain" description="Transposase IS200-like" evidence="1">
    <location>
        <begin position="9"/>
        <end position="144"/>
    </location>
</feature>
<reference evidence="2 3" key="1">
    <citation type="submission" date="2017-09" db="EMBL/GenBank/DDBJ databases">
        <title>Depth-based differentiation of microbial function through sediment-hosted aquifers and enrichment of novel symbionts in the deep terrestrial subsurface.</title>
        <authorList>
            <person name="Probst A.J."/>
            <person name="Ladd B."/>
            <person name="Jarett J.K."/>
            <person name="Geller-Mcgrath D.E."/>
            <person name="Sieber C.M."/>
            <person name="Emerson J.B."/>
            <person name="Anantharaman K."/>
            <person name="Thomas B.C."/>
            <person name="Malmstrom R."/>
            <person name="Stieglmeier M."/>
            <person name="Klingl A."/>
            <person name="Woyke T."/>
            <person name="Ryan C.M."/>
            <person name="Banfield J.F."/>
        </authorList>
    </citation>
    <scope>NUCLEOTIDE SEQUENCE [LARGE SCALE GENOMIC DNA]</scope>
    <source>
        <strain evidence="2">CG11_big_fil_rev_8_21_14_0_20_39_10</strain>
    </source>
</reference>
<dbReference type="SMART" id="SM01321">
    <property type="entry name" value="Y1_Tnp"/>
    <property type="match status" value="1"/>
</dbReference>
<evidence type="ECO:0000259" key="1">
    <source>
        <dbReference type="SMART" id="SM01321"/>
    </source>
</evidence>
<dbReference type="AlphaFoldDB" id="A0A2M6K8T7"/>
<dbReference type="SUPFAM" id="SSF143422">
    <property type="entry name" value="Transposase IS200-like"/>
    <property type="match status" value="1"/>
</dbReference>
<dbReference type="NCBIfam" id="NF047646">
    <property type="entry name" value="REP_Tyr_transpos"/>
    <property type="match status" value="1"/>
</dbReference>
<organism evidence="2 3">
    <name type="scientific">Candidatus Falkowbacteria bacterium CG11_big_fil_rev_8_21_14_0_20_39_10</name>
    <dbReference type="NCBI Taxonomy" id="1974570"/>
    <lineage>
        <taxon>Bacteria</taxon>
        <taxon>Candidatus Falkowiibacteriota</taxon>
    </lineage>
</organism>
<sequence length="182" mass="21595">MVTLKETQEAGSLFFLTIKSINGLPILASEKYYKTILDSLDYCRKNKGWKIYAYTILINHLHLVLKIMEGNSLSGTVKEFKSFTAHEILKLLKEDKRYNVLDELRMAAYKTEDRDYKIWRKSCWPETISSEKFLRQKIKYTDLNAMKHGVVEDIENYPYTSYHNHYCEHEFILKIDDMGELF</sequence>
<dbReference type="PANTHER" id="PTHR36966:SF1">
    <property type="entry name" value="REP-ASSOCIATED TYROSINE TRANSPOSASE"/>
    <property type="match status" value="1"/>
</dbReference>
<dbReference type="InterPro" id="IPR036515">
    <property type="entry name" value="Transposase_17_sf"/>
</dbReference>
<dbReference type="GO" id="GO:0004803">
    <property type="term" value="F:transposase activity"/>
    <property type="evidence" value="ECO:0007669"/>
    <property type="project" value="InterPro"/>
</dbReference>
<dbReference type="Proteomes" id="UP000230869">
    <property type="component" value="Unassembled WGS sequence"/>
</dbReference>
<dbReference type="GO" id="GO:0043565">
    <property type="term" value="F:sequence-specific DNA binding"/>
    <property type="evidence" value="ECO:0007669"/>
    <property type="project" value="TreeGrafter"/>
</dbReference>